<protein>
    <submittedName>
        <fullName evidence="1">Uncharacterized protein</fullName>
    </submittedName>
</protein>
<keyword evidence="2" id="KW-1185">Reference proteome</keyword>
<dbReference type="Proteomes" id="UP001056120">
    <property type="component" value="Linkage Group LG01"/>
</dbReference>
<reference evidence="1 2" key="2">
    <citation type="journal article" date="2022" name="Mol. Ecol. Resour.">
        <title>The genomes of chicory, endive, great burdock and yacon provide insights into Asteraceae paleo-polyploidization history and plant inulin production.</title>
        <authorList>
            <person name="Fan W."/>
            <person name="Wang S."/>
            <person name="Wang H."/>
            <person name="Wang A."/>
            <person name="Jiang F."/>
            <person name="Liu H."/>
            <person name="Zhao H."/>
            <person name="Xu D."/>
            <person name="Zhang Y."/>
        </authorList>
    </citation>
    <scope>NUCLEOTIDE SEQUENCE [LARGE SCALE GENOMIC DNA]</scope>
    <source>
        <strain evidence="2">cv. Yunnan</strain>
        <tissue evidence="1">Leaves</tissue>
    </source>
</reference>
<evidence type="ECO:0000313" key="1">
    <source>
        <dbReference type="EMBL" id="KAI3829334.1"/>
    </source>
</evidence>
<reference evidence="2" key="1">
    <citation type="journal article" date="2022" name="Mol. Ecol. Resour.">
        <title>The genomes of chicory, endive, great burdock and yacon provide insights into Asteraceae palaeo-polyploidization history and plant inulin production.</title>
        <authorList>
            <person name="Fan W."/>
            <person name="Wang S."/>
            <person name="Wang H."/>
            <person name="Wang A."/>
            <person name="Jiang F."/>
            <person name="Liu H."/>
            <person name="Zhao H."/>
            <person name="Xu D."/>
            <person name="Zhang Y."/>
        </authorList>
    </citation>
    <scope>NUCLEOTIDE SEQUENCE [LARGE SCALE GENOMIC DNA]</scope>
    <source>
        <strain evidence="2">cv. Yunnan</strain>
    </source>
</reference>
<evidence type="ECO:0000313" key="2">
    <source>
        <dbReference type="Proteomes" id="UP001056120"/>
    </source>
</evidence>
<name>A0ACB9KAN5_9ASTR</name>
<proteinExistence type="predicted"/>
<comment type="caution">
    <text evidence="1">The sequence shown here is derived from an EMBL/GenBank/DDBJ whole genome shotgun (WGS) entry which is preliminary data.</text>
</comment>
<dbReference type="EMBL" id="CM042018">
    <property type="protein sequence ID" value="KAI3829334.1"/>
    <property type="molecule type" value="Genomic_DNA"/>
</dbReference>
<accession>A0ACB9KAN5</accession>
<organism evidence="1 2">
    <name type="scientific">Smallanthus sonchifolius</name>
    <dbReference type="NCBI Taxonomy" id="185202"/>
    <lineage>
        <taxon>Eukaryota</taxon>
        <taxon>Viridiplantae</taxon>
        <taxon>Streptophyta</taxon>
        <taxon>Embryophyta</taxon>
        <taxon>Tracheophyta</taxon>
        <taxon>Spermatophyta</taxon>
        <taxon>Magnoliopsida</taxon>
        <taxon>eudicotyledons</taxon>
        <taxon>Gunneridae</taxon>
        <taxon>Pentapetalae</taxon>
        <taxon>asterids</taxon>
        <taxon>campanulids</taxon>
        <taxon>Asterales</taxon>
        <taxon>Asteraceae</taxon>
        <taxon>Asteroideae</taxon>
        <taxon>Heliantheae alliance</taxon>
        <taxon>Millerieae</taxon>
        <taxon>Smallanthus</taxon>
    </lineage>
</organism>
<gene>
    <name evidence="1" type="ORF">L1987_03454</name>
</gene>
<sequence>MDEVNHKSDDGCKVNHKNDNGYEFNHNHVLQGLMKKWISGSCGVGFAVAYTYNSRSSYFLVNFTIQNCNILMENILKAADLPARQREIRESRSASRSERERGRSENGEMGGFIIEKANGPLSEGELKIENLNPADNPLVTFNYFKEPEDLRKCVKGIRTIFKAVETKAYLDYKYANMTVKDIFDLNMKLQAYLPVRGNNSSALEQYCKSSVRTMWHYHGGCQIGKVVDDEYKVSGVDAYESSMDLLYSTLPGLIRKLVF</sequence>